<dbReference type="Proteomes" id="UP000219020">
    <property type="component" value="Unassembled WGS sequence"/>
</dbReference>
<reference evidence="2" key="1">
    <citation type="submission" date="2017-04" db="EMBL/GenBank/DDBJ databases">
        <title>Genome evolution of the luminous symbionts of deep sea anglerfish.</title>
        <authorList>
            <person name="Hendry T.A."/>
        </authorList>
    </citation>
    <scope>NUCLEOTIDE SEQUENCE [LARGE SCALE GENOMIC DNA]</scope>
</reference>
<proteinExistence type="predicted"/>
<evidence type="ECO:0000313" key="1">
    <source>
        <dbReference type="EMBL" id="PCS24104.1"/>
    </source>
</evidence>
<evidence type="ECO:0000313" key="2">
    <source>
        <dbReference type="Proteomes" id="UP000219020"/>
    </source>
</evidence>
<keyword evidence="2" id="KW-1185">Reference proteome</keyword>
<dbReference type="AlphaFoldDB" id="A0A2A5T7H4"/>
<name>A0A2A5T7H4_9GAMM</name>
<organism evidence="1 2">
    <name type="scientific">Candidatus Enterovibrio escicola</name>
    <dbReference type="NCBI Taxonomy" id="1927127"/>
    <lineage>
        <taxon>Bacteria</taxon>
        <taxon>Pseudomonadati</taxon>
        <taxon>Pseudomonadota</taxon>
        <taxon>Gammaproteobacteria</taxon>
        <taxon>Vibrionales</taxon>
        <taxon>Vibrionaceae</taxon>
        <taxon>Enterovibrio</taxon>
    </lineage>
</organism>
<dbReference type="EMBL" id="NBYY01000004">
    <property type="protein sequence ID" value="PCS24104.1"/>
    <property type="molecule type" value="Genomic_DNA"/>
</dbReference>
<sequence length="42" mass="4764">MGFKGLKLNIECVLRVVSFLGFIILLPLKQGVDRVQRGKFTE</sequence>
<protein>
    <submittedName>
        <fullName evidence="1">Uncharacterized protein</fullName>
    </submittedName>
</protein>
<gene>
    <name evidence="1" type="ORF">BTN49_0209</name>
</gene>
<accession>A0A2A5T7H4</accession>
<comment type="caution">
    <text evidence="1">The sequence shown here is derived from an EMBL/GenBank/DDBJ whole genome shotgun (WGS) entry which is preliminary data.</text>
</comment>